<dbReference type="EMBL" id="JANGCH010000001">
    <property type="protein sequence ID" value="MCQ5120732.1"/>
    <property type="molecule type" value="Genomic_DNA"/>
</dbReference>
<dbReference type="InterPro" id="IPR044945">
    <property type="entry name" value="FokI_dom_1_2"/>
</dbReference>
<feature type="domain" description="FokI cleavage" evidence="3">
    <location>
        <begin position="389"/>
        <end position="552"/>
    </location>
</feature>
<dbReference type="InterPro" id="IPR004234">
    <property type="entry name" value="FokI_D1"/>
</dbReference>
<dbReference type="Gene3D" id="1.10.10.10">
    <property type="entry name" value="Winged helix-like DNA-binding domain superfamily/Winged helix DNA-binding domain"/>
    <property type="match status" value="1"/>
</dbReference>
<dbReference type="InterPro" id="IPR036390">
    <property type="entry name" value="WH_DNA-bd_sf"/>
</dbReference>
<dbReference type="InterPro" id="IPR036388">
    <property type="entry name" value="WH-like_DNA-bd_sf"/>
</dbReference>
<comment type="caution">
    <text evidence="5">The sequence shown here is derived from an EMBL/GenBank/DDBJ whole genome shotgun (WGS) entry which is preliminary data.</text>
</comment>
<keyword evidence="6" id="KW-1185">Reference proteome</keyword>
<accession>A0ABT1SHN2</accession>
<dbReference type="SUPFAM" id="SSF52980">
    <property type="entry name" value="Restriction endonuclease-like"/>
    <property type="match status" value="1"/>
</dbReference>
<dbReference type="InterPro" id="IPR031655">
    <property type="entry name" value="FokI_D3"/>
</dbReference>
<dbReference type="Pfam" id="PF02981">
    <property type="entry name" value="FokI_D1"/>
    <property type="match status" value="1"/>
</dbReference>
<dbReference type="Pfam" id="PF16902">
    <property type="entry name" value="FokI_D3"/>
    <property type="match status" value="1"/>
</dbReference>
<feature type="domain" description="FokI recognition" evidence="2">
    <location>
        <begin position="4"/>
        <end position="140"/>
    </location>
</feature>
<dbReference type="Pfam" id="PF09254">
    <property type="entry name" value="FokI_cleav_dom"/>
    <property type="match status" value="1"/>
</dbReference>
<proteinExistence type="predicted"/>
<dbReference type="InterPro" id="IPR004233">
    <property type="entry name" value="FokI_D2"/>
</dbReference>
<evidence type="ECO:0000313" key="6">
    <source>
        <dbReference type="Proteomes" id="UP001524435"/>
    </source>
</evidence>
<evidence type="ECO:0000259" key="3">
    <source>
        <dbReference type="Pfam" id="PF09254"/>
    </source>
</evidence>
<evidence type="ECO:0000259" key="1">
    <source>
        <dbReference type="Pfam" id="PF02980"/>
    </source>
</evidence>
<name>A0ABT1SHN2_9FIRM</name>
<dbReference type="SUPFAM" id="SSF46785">
    <property type="entry name" value="Winged helix' DNA-binding domain"/>
    <property type="match status" value="3"/>
</dbReference>
<evidence type="ECO:0000259" key="4">
    <source>
        <dbReference type="Pfam" id="PF16902"/>
    </source>
</evidence>
<dbReference type="RefSeq" id="WP_256197220.1">
    <property type="nucleotide sequence ID" value="NZ_JANGCH010000001.1"/>
</dbReference>
<dbReference type="CDD" id="cd00941">
    <property type="entry name" value="FokI_N"/>
    <property type="match status" value="1"/>
</dbReference>
<dbReference type="Pfam" id="PF02980">
    <property type="entry name" value="FokI_dom_2"/>
    <property type="match status" value="1"/>
</dbReference>
<feature type="domain" description="FokI D3" evidence="4">
    <location>
        <begin position="297"/>
        <end position="362"/>
    </location>
</feature>
<sequence length="576" mass="66590">MIRRSFGWVQEAYKLDNLKRVIQLFVLDSDVNILLRSDKIPRLIDEKYGKRQFIEELEKNPVIIPYMHLKGRGTPKGYARATAPCSGIVQAVLPGQRKEYQSDWPADSYLRWAISIGFLKYNYKDDTCQLSELGLKYAQSVDKSVEEYNILTEALLSNPPVCRVLTLLDNACNNHMSKFEIGSKLGFIGENGFTSIPQSLVIQALAVADDSSEKNKILQDTEGTSDKYVRTICSWLIQMGWVRQVEKEFTVKIGSKKHTDSISQSYMLTLEGKKQIKRIKGTSKYKKVEKNVYWEMLSTKPSDKYYLRNRRTHIIQYVVNKPHTLIEIKNYLKEQDYDEELETIKDDLNSFEAIGLNIQIKNDLYYINDIINNLIIPQEVIHNVEKSELSNLKDELRRKLITVDHKYLQLLDLSFDGKSNQDFELQTAELLLNELNFDGAHLGGSRKPDICVYYGMNGLIIDNKAYSGGYTIPIGQADEMYRYIEDNINRDINVNPNKWWEIFDDNVKIFNFVFISGNFKGEFKDKIHNLNARANIDGSVINSYNLLLLAEKLKSKGITYEKCFEYFSCNDEIILN</sequence>
<protein>
    <submittedName>
        <fullName evidence="5">Uncharacterized protein</fullName>
    </submittedName>
</protein>
<dbReference type="InterPro" id="IPR011335">
    <property type="entry name" value="Restrct_endonuc-II-like"/>
</dbReference>
<reference evidence="5 6" key="1">
    <citation type="submission" date="2022-06" db="EMBL/GenBank/DDBJ databases">
        <title>Isolation of gut microbiota from human fecal samples.</title>
        <authorList>
            <person name="Pamer E.G."/>
            <person name="Barat B."/>
            <person name="Waligurski E."/>
            <person name="Medina S."/>
            <person name="Paddock L."/>
            <person name="Mostad J."/>
        </authorList>
    </citation>
    <scope>NUCLEOTIDE SEQUENCE [LARGE SCALE GENOMIC DNA]</scope>
    <source>
        <strain evidence="5 6">DFI.6.1</strain>
    </source>
</reference>
<dbReference type="Proteomes" id="UP001524435">
    <property type="component" value="Unassembled WGS sequence"/>
</dbReference>
<gene>
    <name evidence="5" type="ORF">NE663_00455</name>
</gene>
<dbReference type="Gene3D" id="3.40.91.30">
    <property type="match status" value="1"/>
</dbReference>
<organism evidence="5 6">
    <name type="scientific">Massilicoli timonensis</name>
    <dbReference type="NCBI Taxonomy" id="2015901"/>
    <lineage>
        <taxon>Bacteria</taxon>
        <taxon>Bacillati</taxon>
        <taxon>Bacillota</taxon>
        <taxon>Erysipelotrichia</taxon>
        <taxon>Erysipelotrichales</taxon>
        <taxon>Erysipelotrichaceae</taxon>
        <taxon>Massilicoli</taxon>
    </lineage>
</organism>
<feature type="domain" description="FokI recognition" evidence="1">
    <location>
        <begin position="149"/>
        <end position="258"/>
    </location>
</feature>
<dbReference type="Gene3D" id="3.90.241.10">
    <property type="entry name" value="Foki Restriction Endonuclease, Chain A, domain 1"/>
    <property type="match status" value="1"/>
</dbReference>
<evidence type="ECO:0000313" key="5">
    <source>
        <dbReference type="EMBL" id="MCQ5120732.1"/>
    </source>
</evidence>
<dbReference type="InterPro" id="IPR015334">
    <property type="entry name" value="FokI_cleavage_dom"/>
</dbReference>
<evidence type="ECO:0000259" key="2">
    <source>
        <dbReference type="Pfam" id="PF02981"/>
    </source>
</evidence>
<dbReference type="CDD" id="cd22327">
    <property type="entry name" value="FokI_nuclease-like"/>
    <property type="match status" value="1"/>
</dbReference>